<organism evidence="3 4">
    <name type="scientific">Trichogramma kaykai</name>
    <dbReference type="NCBI Taxonomy" id="54128"/>
    <lineage>
        <taxon>Eukaryota</taxon>
        <taxon>Metazoa</taxon>
        <taxon>Ecdysozoa</taxon>
        <taxon>Arthropoda</taxon>
        <taxon>Hexapoda</taxon>
        <taxon>Insecta</taxon>
        <taxon>Pterygota</taxon>
        <taxon>Neoptera</taxon>
        <taxon>Endopterygota</taxon>
        <taxon>Hymenoptera</taxon>
        <taxon>Apocrita</taxon>
        <taxon>Proctotrupomorpha</taxon>
        <taxon>Chalcidoidea</taxon>
        <taxon>Trichogrammatidae</taxon>
        <taxon>Trichogramma</taxon>
    </lineage>
</organism>
<feature type="compositionally biased region" description="Polar residues" evidence="1">
    <location>
        <begin position="139"/>
        <end position="157"/>
    </location>
</feature>
<evidence type="ECO:0000259" key="2">
    <source>
        <dbReference type="PROSITE" id="PS51644"/>
    </source>
</evidence>
<dbReference type="PROSITE" id="PS51644">
    <property type="entry name" value="HTH_OST"/>
    <property type="match status" value="1"/>
</dbReference>
<comment type="caution">
    <text evidence="3">The sequence shown here is derived from an EMBL/GenBank/DDBJ whole genome shotgun (WGS) entry which is preliminary data.</text>
</comment>
<dbReference type="InterPro" id="IPR036514">
    <property type="entry name" value="SGNH_hydro_sf"/>
</dbReference>
<dbReference type="Pfam" id="PF12872">
    <property type="entry name" value="OST-HTH"/>
    <property type="match status" value="1"/>
</dbReference>
<evidence type="ECO:0000313" key="3">
    <source>
        <dbReference type="EMBL" id="KAL3388941.1"/>
    </source>
</evidence>
<proteinExistence type="predicted"/>
<dbReference type="AlphaFoldDB" id="A0ABD2W7U2"/>
<dbReference type="Gene3D" id="3.40.50.1110">
    <property type="entry name" value="SGNH hydrolase"/>
    <property type="match status" value="1"/>
</dbReference>
<dbReference type="SUPFAM" id="SSF52266">
    <property type="entry name" value="SGNH hydrolase"/>
    <property type="match status" value="1"/>
</dbReference>
<dbReference type="CDD" id="cd09972">
    <property type="entry name" value="LOTUS_TDRD_OSKAR"/>
    <property type="match status" value="1"/>
</dbReference>
<dbReference type="EMBL" id="JBJJXI010000124">
    <property type="protein sequence ID" value="KAL3388941.1"/>
    <property type="molecule type" value="Genomic_DNA"/>
</dbReference>
<keyword evidence="4" id="KW-1185">Reference proteome</keyword>
<dbReference type="InterPro" id="IPR025605">
    <property type="entry name" value="OST-HTH/LOTUS_dom"/>
</dbReference>
<dbReference type="Proteomes" id="UP001627154">
    <property type="component" value="Unassembled WGS sequence"/>
</dbReference>
<evidence type="ECO:0000313" key="4">
    <source>
        <dbReference type="Proteomes" id="UP001627154"/>
    </source>
</evidence>
<dbReference type="Gene3D" id="3.30.420.610">
    <property type="entry name" value="LOTUS domain-like"/>
    <property type="match status" value="1"/>
</dbReference>
<accession>A0ABD2W7U2</accession>
<feature type="domain" description="HTH OST-type" evidence="2">
    <location>
        <begin position="20"/>
        <end position="93"/>
    </location>
</feature>
<evidence type="ECO:0000256" key="1">
    <source>
        <dbReference type="SAM" id="MobiDB-lite"/>
    </source>
</evidence>
<dbReference type="InterPro" id="IPR041966">
    <property type="entry name" value="LOTUS-like"/>
</dbReference>
<feature type="region of interest" description="Disordered" evidence="1">
    <location>
        <begin position="128"/>
        <end position="161"/>
    </location>
</feature>
<name>A0ABD2W7U2_9HYME</name>
<protein>
    <recommendedName>
        <fullName evidence="2">HTH OST-type domain-containing protein</fullName>
    </recommendedName>
</protein>
<reference evidence="3 4" key="1">
    <citation type="journal article" date="2024" name="bioRxiv">
        <title>A reference genome for Trichogramma kaykai: A tiny desert-dwelling parasitoid wasp with competing sex-ratio distorters.</title>
        <authorList>
            <person name="Culotta J."/>
            <person name="Lindsey A.R."/>
        </authorList>
    </citation>
    <scope>NUCLEOTIDE SEQUENCE [LARGE SCALE GENOMIC DNA]</scope>
    <source>
        <strain evidence="3 4">KSX58</strain>
    </source>
</reference>
<feature type="compositionally biased region" description="Basic and acidic residues" evidence="1">
    <location>
        <begin position="128"/>
        <end position="138"/>
    </location>
</feature>
<dbReference type="Pfam" id="PF17182">
    <property type="entry name" value="OSK"/>
    <property type="match status" value="1"/>
</dbReference>
<sequence>MWMNNVNSLTMMQNEKFEKERKSVITAIKSCIATHKGGLEPYALEREYKLNTGEDLPIREMGYRSLYHMLSDIPDIKNTKNEAGRQVLLCTSSKTKHLQEMIKLQKDPKNYVVSSKRVKRDAFMEKRNKTRKERHDMNRSTWTRPNRSNNTSMQPPTEENWGRPEILTVDEDFKKDQVCTTPVVYRSQLIGDDYFLQLCIKYCDVPLVRKHAKAAITCGTVQSGQTIKKAIQRLENIKAMANKLVINLGTVDIYNRRNASEMIESYKDLLFLLKEKFGYKETQITICTLPPMCNVGIHDIDRYFNYKTFNEWIRFYASQKGYQLLDFHMEFSTPGDKLCDYSYFQMDARMVSGTIHPHVLWNYKGRQKAMNLLYRV</sequence>
<gene>
    <name evidence="3" type="ORF">TKK_015898</name>
</gene>
<dbReference type="InterPro" id="IPR033447">
    <property type="entry name" value="OSK"/>
</dbReference>